<dbReference type="Gene3D" id="3.30.300.30">
    <property type="match status" value="1"/>
</dbReference>
<dbReference type="InterPro" id="IPR045851">
    <property type="entry name" value="AMP-bd_C_sf"/>
</dbReference>
<sequence length="547" mass="61507">MVILQKTVGQVVKEQAMHNPETEAYVYPEHGIRKTYKEFDDETDRLAKAFIGIGIEKGEHVAIWSDNKREWLLSQFATGKMGGVLVTVNTSYQSSELEYLLEQSDATTLILGEEFKGTNYIDILNTVCPELATAEKGQIKSAKLPHFKRVIVMSNNSYPGIYTWTEFEDFAEKVSDFEFEERFHSMQPDDVINIQYTSGTTGFPKGVMLTHLNVVNNGNLVGDTMSLTEKDRLCIPVPFFHCFGCVLGTMAAVTHSTTMIIAEQFEPKRVLQMVQDEKCTGLHGVPTMFIAELNHPEFSSFDTSTLRTGIMAGSSCPIEVMKKVITDMGASDITIAYGQTESSPVITQTRADDDIEKRVSTVGKPHTEVEVKIIDPATGEVVEIGIPGELCTRGYHVMKGYYKNEEATKTAVDREGWLHTGDIAVQDEEDYIAITGRIKDMVIRGGENIYPREIEEFLYQHPSIQDVQVVGVPDPKYGEELMAWVILKKGEQLSVEELKAYCKGKISRHKIPRYIEFTKEYPMTASGKIQKFKLRELSVEHSQQTEV</sequence>
<dbReference type="KEGG" id="pana:BBH88_00680"/>
<dbReference type="GO" id="GO:0006631">
    <property type="term" value="P:fatty acid metabolic process"/>
    <property type="evidence" value="ECO:0007669"/>
    <property type="project" value="TreeGrafter"/>
</dbReference>
<feature type="domain" description="AMP-binding enzyme C-terminal" evidence="4">
    <location>
        <begin position="453"/>
        <end position="528"/>
    </location>
</feature>
<evidence type="ECO:0000313" key="5">
    <source>
        <dbReference type="EMBL" id="ANU08952.1"/>
    </source>
</evidence>
<dbReference type="EMBL" id="AJYB01000028">
    <property type="protein sequence ID" value="EIM06564.1"/>
    <property type="molecule type" value="Genomic_DNA"/>
</dbReference>
<evidence type="ECO:0000313" key="8">
    <source>
        <dbReference type="Proteomes" id="UP000092661"/>
    </source>
</evidence>
<keyword evidence="8" id="KW-1185">Reference proteome</keyword>
<reference evidence="8" key="2">
    <citation type="submission" date="2016-07" db="EMBL/GenBank/DDBJ databases">
        <authorList>
            <person name="See-Too W.S."/>
        </authorList>
    </citation>
    <scope>NUCLEOTIDE SEQUENCE [LARGE SCALE GENOMIC DNA]</scope>
    <source>
        <strain evidence="8">DSM 14505</strain>
    </source>
</reference>
<dbReference type="OrthoDB" id="9762242at2"/>
<dbReference type="InterPro" id="IPR020845">
    <property type="entry name" value="AMP-binding_CS"/>
</dbReference>
<dbReference type="Gene3D" id="3.40.50.980">
    <property type="match status" value="2"/>
</dbReference>
<accession>A0A1C7DC44</accession>
<dbReference type="InterPro" id="IPR025110">
    <property type="entry name" value="AMP-bd_C"/>
</dbReference>
<dbReference type="PROSITE" id="PS00455">
    <property type="entry name" value="AMP_BINDING"/>
    <property type="match status" value="1"/>
</dbReference>
<dbReference type="Gene3D" id="2.30.38.10">
    <property type="entry name" value="Luciferase, Domain 3"/>
    <property type="match status" value="1"/>
</dbReference>
<dbReference type="eggNOG" id="COG0318">
    <property type="taxonomic scope" value="Bacteria"/>
</dbReference>
<evidence type="ECO:0000259" key="3">
    <source>
        <dbReference type="Pfam" id="PF00501"/>
    </source>
</evidence>
<proteinExistence type="inferred from homology"/>
<dbReference type="PANTHER" id="PTHR43201:SF5">
    <property type="entry name" value="MEDIUM-CHAIN ACYL-COA LIGASE ACSF2, MITOCHONDRIAL"/>
    <property type="match status" value="1"/>
</dbReference>
<dbReference type="FunFam" id="3.40.50.12780:FF:000003">
    <property type="entry name" value="Long-chain-fatty-acid--CoA ligase FadD"/>
    <property type="match status" value="1"/>
</dbReference>
<evidence type="ECO:0000256" key="2">
    <source>
        <dbReference type="ARBA" id="ARBA00022598"/>
    </source>
</evidence>
<evidence type="ECO:0000259" key="4">
    <source>
        <dbReference type="Pfam" id="PF13193"/>
    </source>
</evidence>
<gene>
    <name evidence="6" type="ORF">A1A1_10451</name>
    <name evidence="5" type="ORF">BBH88_00680</name>
</gene>
<dbReference type="AlphaFoldDB" id="A0A1C7DC44"/>
<dbReference type="PANTHER" id="PTHR43201">
    <property type="entry name" value="ACYL-COA SYNTHETASE"/>
    <property type="match status" value="1"/>
</dbReference>
<dbReference type="Proteomes" id="UP000092661">
    <property type="component" value="Chromosome"/>
</dbReference>
<evidence type="ECO:0000313" key="7">
    <source>
        <dbReference type="Proteomes" id="UP000004725"/>
    </source>
</evidence>
<reference evidence="6 7" key="1">
    <citation type="journal article" date="2012" name="J. Bacteriol.">
        <title>Genome Sequence of the Antarctic Psychrophile Bacterium Planococcus antarcticus DSM 14505.</title>
        <authorList>
            <person name="Margolles A."/>
            <person name="Gueimonde M."/>
            <person name="Sanchez B."/>
        </authorList>
    </citation>
    <scope>NUCLEOTIDE SEQUENCE [LARGE SCALE GENOMIC DNA]</scope>
    <source>
        <strain evidence="6 7">DSM 14505</strain>
    </source>
</reference>
<keyword evidence="2" id="KW-0436">Ligase</keyword>
<organism evidence="6 7">
    <name type="scientific">Planococcus antarcticus DSM 14505</name>
    <dbReference type="NCBI Taxonomy" id="1185653"/>
    <lineage>
        <taxon>Bacteria</taxon>
        <taxon>Bacillati</taxon>
        <taxon>Bacillota</taxon>
        <taxon>Bacilli</taxon>
        <taxon>Bacillales</taxon>
        <taxon>Caryophanaceae</taxon>
        <taxon>Planococcus</taxon>
    </lineage>
</organism>
<dbReference type="RefSeq" id="WP_006830071.1">
    <property type="nucleotide sequence ID" value="NZ_AJYB01000028.1"/>
</dbReference>
<name>A0A1C7DC44_9BACL</name>
<dbReference type="EMBL" id="CP016534">
    <property type="protein sequence ID" value="ANU08952.1"/>
    <property type="molecule type" value="Genomic_DNA"/>
</dbReference>
<dbReference type="SUPFAM" id="SSF56801">
    <property type="entry name" value="Acetyl-CoA synthetase-like"/>
    <property type="match status" value="1"/>
</dbReference>
<dbReference type="InterPro" id="IPR000873">
    <property type="entry name" value="AMP-dep_synth/lig_dom"/>
</dbReference>
<reference evidence="5" key="3">
    <citation type="submission" date="2016-10" db="EMBL/GenBank/DDBJ databases">
        <authorList>
            <person name="See-Too W.S."/>
        </authorList>
    </citation>
    <scope>NUCLEOTIDE SEQUENCE</scope>
    <source>
        <strain evidence="5">DSM 14505</strain>
    </source>
</reference>
<dbReference type="CDD" id="cd05917">
    <property type="entry name" value="FACL_like_2"/>
    <property type="match status" value="1"/>
</dbReference>
<dbReference type="GO" id="GO:0031956">
    <property type="term" value="F:medium-chain fatty acid-CoA ligase activity"/>
    <property type="evidence" value="ECO:0007669"/>
    <property type="project" value="TreeGrafter"/>
</dbReference>
<protein>
    <submittedName>
        <fullName evidence="6">AMP-binding domain protein</fullName>
    </submittedName>
    <submittedName>
        <fullName evidence="5">AMP-binding protein</fullName>
    </submittedName>
</protein>
<dbReference type="Proteomes" id="UP000004725">
    <property type="component" value="Unassembled WGS sequence"/>
</dbReference>
<comment type="similarity">
    <text evidence="1">Belongs to the ATP-dependent AMP-binding enzyme family.</text>
</comment>
<feature type="domain" description="AMP-dependent synthetase/ligase" evidence="3">
    <location>
        <begin position="13"/>
        <end position="402"/>
    </location>
</feature>
<dbReference type="Pfam" id="PF00501">
    <property type="entry name" value="AMP-binding"/>
    <property type="match status" value="1"/>
</dbReference>
<evidence type="ECO:0000313" key="6">
    <source>
        <dbReference type="EMBL" id="EIM06564.1"/>
    </source>
</evidence>
<dbReference type="Pfam" id="PF13193">
    <property type="entry name" value="AMP-binding_C"/>
    <property type="match status" value="1"/>
</dbReference>
<evidence type="ECO:0000256" key="1">
    <source>
        <dbReference type="ARBA" id="ARBA00006432"/>
    </source>
</evidence>
<dbReference type="FunFam" id="3.30.300.30:FF:000008">
    <property type="entry name" value="2,3-dihydroxybenzoate-AMP ligase"/>
    <property type="match status" value="1"/>
</dbReference>